<feature type="region of interest" description="Disordered" evidence="1">
    <location>
        <begin position="29"/>
        <end position="50"/>
    </location>
</feature>
<evidence type="ECO:0000256" key="1">
    <source>
        <dbReference type="SAM" id="MobiDB-lite"/>
    </source>
</evidence>
<feature type="chain" id="PRO_5039420101" evidence="2">
    <location>
        <begin position="28"/>
        <end position="312"/>
    </location>
</feature>
<dbReference type="STRING" id="172713.GCA_001705305_04971"/>
<evidence type="ECO:0000256" key="2">
    <source>
        <dbReference type="SAM" id="SignalP"/>
    </source>
</evidence>
<dbReference type="PROSITE" id="PS51257">
    <property type="entry name" value="PROKAR_LIPOPROTEIN"/>
    <property type="match status" value="1"/>
</dbReference>
<feature type="region of interest" description="Disordered" evidence="1">
    <location>
        <begin position="127"/>
        <end position="165"/>
    </location>
</feature>
<reference evidence="3 4" key="1">
    <citation type="submission" date="2017-03" db="EMBL/GenBank/DDBJ databases">
        <title>Complete genome sequence of Paenibacillus Kribbensis producing bioflocculants.</title>
        <authorList>
            <person name="Lee H.-G."/>
            <person name="Oh H.-M."/>
        </authorList>
    </citation>
    <scope>NUCLEOTIDE SEQUENCE [LARGE SCALE GENOMIC DNA]</scope>
    <source>
        <strain evidence="3 4">AM49</strain>
    </source>
</reference>
<evidence type="ECO:0000313" key="3">
    <source>
        <dbReference type="EMBL" id="ASR46592.1"/>
    </source>
</evidence>
<keyword evidence="2" id="KW-0732">Signal</keyword>
<organism evidence="3 4">
    <name type="scientific">Paenibacillus kribbensis</name>
    <dbReference type="NCBI Taxonomy" id="172713"/>
    <lineage>
        <taxon>Bacteria</taxon>
        <taxon>Bacillati</taxon>
        <taxon>Bacillota</taxon>
        <taxon>Bacilli</taxon>
        <taxon>Bacillales</taxon>
        <taxon>Paenibacillaceae</taxon>
        <taxon>Paenibacillus</taxon>
    </lineage>
</organism>
<dbReference type="KEGG" id="pkb:B4V02_07840"/>
<protein>
    <submittedName>
        <fullName evidence="3">Uncharacterized protein</fullName>
    </submittedName>
</protein>
<dbReference type="OrthoDB" id="2620571at2"/>
<accession>A0A222WKQ0</accession>
<dbReference type="RefSeq" id="WP_094154372.1">
    <property type="nucleotide sequence ID" value="NZ_CP020028.1"/>
</dbReference>
<sequence>MKKNNTFSIILLTVVAVLALSACGTKPQTNNTTPQGANQPQTQQPQVNPVAEPEVKQGTGVYNGAADPHTVEIEINGEAQSFQLGDGLDKVVAGLEEGDSVSFEYSEKAVEGDTTAKQLILTKIQKTEAATGGKENEGSSQAAGGDKDTGGSSQAADRERSKTQAFELTLEGKKETQTATLAQGEGYSLYVFDPMSLFPDQNRVALAVDDNYYAEITKLPTDFNLDELQKEGKKDLASIGKVQKLDKATVPQALSSSRLFLQASGSKVTQQYIVVENTTGAFIVKVNIPQGEAAEGFESFIYTSLESLQANK</sequence>
<gene>
    <name evidence="3" type="ORF">B4V02_07840</name>
</gene>
<name>A0A222WKQ0_9BACL</name>
<proteinExistence type="predicted"/>
<feature type="signal peptide" evidence="2">
    <location>
        <begin position="1"/>
        <end position="27"/>
    </location>
</feature>
<evidence type="ECO:0000313" key="4">
    <source>
        <dbReference type="Proteomes" id="UP000214666"/>
    </source>
</evidence>
<dbReference type="Proteomes" id="UP000214666">
    <property type="component" value="Chromosome"/>
</dbReference>
<keyword evidence="4" id="KW-1185">Reference proteome</keyword>
<dbReference type="EMBL" id="CP020028">
    <property type="protein sequence ID" value="ASR46592.1"/>
    <property type="molecule type" value="Genomic_DNA"/>
</dbReference>
<dbReference type="AlphaFoldDB" id="A0A222WKQ0"/>
<feature type="compositionally biased region" description="Low complexity" evidence="1">
    <location>
        <begin position="29"/>
        <end position="49"/>
    </location>
</feature>